<comment type="caution">
    <text evidence="2">The sequence shown here is derived from an EMBL/GenBank/DDBJ whole genome shotgun (WGS) entry which is preliminary data.</text>
</comment>
<keyword evidence="3" id="KW-1185">Reference proteome</keyword>
<feature type="region of interest" description="Disordered" evidence="1">
    <location>
        <begin position="91"/>
        <end position="113"/>
    </location>
</feature>
<evidence type="ECO:0000256" key="1">
    <source>
        <dbReference type="SAM" id="MobiDB-lite"/>
    </source>
</evidence>
<feature type="region of interest" description="Disordered" evidence="1">
    <location>
        <begin position="1"/>
        <end position="31"/>
    </location>
</feature>
<organism evidence="2 3">
    <name type="scientific">Colletotrichum melonis</name>
    <dbReference type="NCBI Taxonomy" id="1209925"/>
    <lineage>
        <taxon>Eukaryota</taxon>
        <taxon>Fungi</taxon>
        <taxon>Dikarya</taxon>
        <taxon>Ascomycota</taxon>
        <taxon>Pezizomycotina</taxon>
        <taxon>Sordariomycetes</taxon>
        <taxon>Hypocreomycetidae</taxon>
        <taxon>Glomerellales</taxon>
        <taxon>Glomerellaceae</taxon>
        <taxon>Colletotrichum</taxon>
        <taxon>Colletotrichum acutatum species complex</taxon>
    </lineage>
</organism>
<name>A0AAI9U5L2_9PEZI</name>
<accession>A0AAI9U5L2</accession>
<reference evidence="2 3" key="1">
    <citation type="submission" date="2016-10" db="EMBL/GenBank/DDBJ databases">
        <title>The genome sequence of Colletotrichum fioriniae PJ7.</title>
        <authorList>
            <person name="Baroncelli R."/>
        </authorList>
    </citation>
    <scope>NUCLEOTIDE SEQUENCE [LARGE SCALE GENOMIC DNA]</scope>
    <source>
        <strain evidence="2">Col 31</strain>
    </source>
</reference>
<proteinExistence type="predicted"/>
<sequence>MQQHCRDQHGWVNEWKKGGDVSKKSQQPRRLPWTTGVQCQRFFRSRAGSKWFEVARARTTDEGPQAVANRSPARQATDRVRDLRKMQAERVKTSHDELIRTANERLEPSPWLA</sequence>
<feature type="compositionally biased region" description="Basic and acidic residues" evidence="1">
    <location>
        <begin position="1"/>
        <end position="23"/>
    </location>
</feature>
<dbReference type="AlphaFoldDB" id="A0AAI9U5L2"/>
<evidence type="ECO:0000313" key="3">
    <source>
        <dbReference type="Proteomes" id="UP001239795"/>
    </source>
</evidence>
<gene>
    <name evidence="2" type="ORF">CMEL01_16776</name>
</gene>
<dbReference type="EMBL" id="MLGG01000053">
    <property type="protein sequence ID" value="KAK1450837.1"/>
    <property type="molecule type" value="Genomic_DNA"/>
</dbReference>
<evidence type="ECO:0000313" key="2">
    <source>
        <dbReference type="EMBL" id="KAK1450837.1"/>
    </source>
</evidence>
<feature type="region of interest" description="Disordered" evidence="1">
    <location>
        <begin position="58"/>
        <end position="79"/>
    </location>
</feature>
<dbReference type="Proteomes" id="UP001239795">
    <property type="component" value="Unassembled WGS sequence"/>
</dbReference>
<protein>
    <submittedName>
        <fullName evidence="2">Uncharacterized protein</fullName>
    </submittedName>
</protein>
<feature type="compositionally biased region" description="Basic and acidic residues" evidence="1">
    <location>
        <begin position="91"/>
        <end position="107"/>
    </location>
</feature>